<reference evidence="1" key="1">
    <citation type="submission" date="2021-07" db="EMBL/GenBank/DDBJ databases">
        <authorList>
            <person name="Fernandez M."/>
            <person name="Pereira P."/>
            <person name="Torres Tejerizo G.A."/>
            <person name="Gonzalez P."/>
            <person name="Agostini E."/>
        </authorList>
    </citation>
    <scope>NUCLEOTIDE SEQUENCE</scope>
    <source>
        <strain evidence="1">SFC 500-1A</strain>
    </source>
</reference>
<comment type="caution">
    <text evidence="1">The sequence shown here is derived from an EMBL/GenBank/DDBJ whole genome shotgun (WGS) entry which is preliminary data.</text>
</comment>
<proteinExistence type="predicted"/>
<dbReference type="EMBL" id="JAHWXT010000004">
    <property type="protein sequence ID" value="MCF0265356.1"/>
    <property type="molecule type" value="Genomic_DNA"/>
</dbReference>
<gene>
    <name evidence="1" type="ORF">KW868_12935</name>
</gene>
<accession>A0A8X8GRQ8</accession>
<sequence length="315" mass="37455">MMSENYLQQTVISSELHSVEAIYQKMQAVFSQHHRLLVLLDETLAPDVFDDLKKCLREHNIIYIPLAKGNRYKDTHLFFIEILDEKILKEIGPQLAEHLLNNFEISNDQYLVHGFGASHYENDQLNQKFKTSLVLQDIESKILFRWYDPRVMIYLDQIFNEQQMNSLLGNFTQWEFIHPSGYFHWENIQQKKLLKKAITQVNEQQSLALDLIEMSNIVFRKAHELEQVEINHLKSHQILKNLYQGHEQYHITRYVDLVSYGLYAEVLGHSFMKHPYIVKVLQQYWNTEPENYNFTEAMNFVAEDSWALIKTETLE</sequence>
<evidence type="ECO:0000313" key="2">
    <source>
        <dbReference type="Proteomes" id="UP000887320"/>
    </source>
</evidence>
<dbReference type="AlphaFoldDB" id="A0A8X8GRQ8"/>
<dbReference type="Proteomes" id="UP000887320">
    <property type="component" value="Unassembled WGS sequence"/>
</dbReference>
<evidence type="ECO:0000313" key="1">
    <source>
        <dbReference type="EMBL" id="MCF0265356.1"/>
    </source>
</evidence>
<name>A0A8X8GRQ8_ACIGI</name>
<protein>
    <submittedName>
        <fullName evidence="1">DUF4123 domain-containing protein</fullName>
    </submittedName>
</protein>
<organism evidence="1 2">
    <name type="scientific">Acinetobacter guillouiae</name>
    <name type="common">Acinetobacter genomosp. 11</name>
    <dbReference type="NCBI Taxonomy" id="106649"/>
    <lineage>
        <taxon>Bacteria</taxon>
        <taxon>Pseudomonadati</taxon>
        <taxon>Pseudomonadota</taxon>
        <taxon>Gammaproteobacteria</taxon>
        <taxon>Moraxellales</taxon>
        <taxon>Moraxellaceae</taxon>
        <taxon>Acinetobacter</taxon>
    </lineage>
</organism>